<protein>
    <submittedName>
        <fullName evidence="2">Uncharacterized protein</fullName>
    </submittedName>
</protein>
<keyword evidence="1" id="KW-1133">Transmembrane helix</keyword>
<name>A0A165NF48_EXIGL</name>
<dbReference type="InParanoid" id="A0A165NF48"/>
<evidence type="ECO:0000313" key="2">
    <source>
        <dbReference type="EMBL" id="KZW00654.1"/>
    </source>
</evidence>
<keyword evidence="1" id="KW-0472">Membrane</keyword>
<feature type="transmembrane region" description="Helical" evidence="1">
    <location>
        <begin position="51"/>
        <end position="70"/>
    </location>
</feature>
<sequence>MVSTTLSCAWTSWATAGAIRTACVCALFRNEKAIPRRRQRNEMKYNKRSRSRVLTLSVLTLLTFSLDIAFDPACAPGCS</sequence>
<keyword evidence="3" id="KW-1185">Reference proteome</keyword>
<evidence type="ECO:0000313" key="3">
    <source>
        <dbReference type="Proteomes" id="UP000077266"/>
    </source>
</evidence>
<reference evidence="2 3" key="1">
    <citation type="journal article" date="2016" name="Mol. Biol. Evol.">
        <title>Comparative Genomics of Early-Diverging Mushroom-Forming Fungi Provides Insights into the Origins of Lignocellulose Decay Capabilities.</title>
        <authorList>
            <person name="Nagy L.G."/>
            <person name="Riley R."/>
            <person name="Tritt A."/>
            <person name="Adam C."/>
            <person name="Daum C."/>
            <person name="Floudas D."/>
            <person name="Sun H."/>
            <person name="Yadav J.S."/>
            <person name="Pangilinan J."/>
            <person name="Larsson K.H."/>
            <person name="Matsuura K."/>
            <person name="Barry K."/>
            <person name="Labutti K."/>
            <person name="Kuo R."/>
            <person name="Ohm R.A."/>
            <person name="Bhattacharya S.S."/>
            <person name="Shirouzu T."/>
            <person name="Yoshinaga Y."/>
            <person name="Martin F.M."/>
            <person name="Grigoriev I.V."/>
            <person name="Hibbett D.S."/>
        </authorList>
    </citation>
    <scope>NUCLEOTIDE SEQUENCE [LARGE SCALE GENOMIC DNA]</scope>
    <source>
        <strain evidence="2 3">HHB12029</strain>
    </source>
</reference>
<dbReference type="Proteomes" id="UP000077266">
    <property type="component" value="Unassembled WGS sequence"/>
</dbReference>
<proteinExistence type="predicted"/>
<accession>A0A165NF48</accession>
<dbReference type="AlphaFoldDB" id="A0A165NF48"/>
<feature type="transmembrane region" description="Helical" evidence="1">
    <location>
        <begin position="12"/>
        <end position="30"/>
    </location>
</feature>
<evidence type="ECO:0000256" key="1">
    <source>
        <dbReference type="SAM" id="Phobius"/>
    </source>
</evidence>
<organism evidence="2 3">
    <name type="scientific">Exidia glandulosa HHB12029</name>
    <dbReference type="NCBI Taxonomy" id="1314781"/>
    <lineage>
        <taxon>Eukaryota</taxon>
        <taxon>Fungi</taxon>
        <taxon>Dikarya</taxon>
        <taxon>Basidiomycota</taxon>
        <taxon>Agaricomycotina</taxon>
        <taxon>Agaricomycetes</taxon>
        <taxon>Auriculariales</taxon>
        <taxon>Exidiaceae</taxon>
        <taxon>Exidia</taxon>
    </lineage>
</organism>
<gene>
    <name evidence="2" type="ORF">EXIGLDRAFT_133096</name>
</gene>
<keyword evidence="1" id="KW-0812">Transmembrane</keyword>
<dbReference type="EMBL" id="KV425899">
    <property type="protein sequence ID" value="KZW00654.1"/>
    <property type="molecule type" value="Genomic_DNA"/>
</dbReference>